<reference evidence="2 3" key="1">
    <citation type="journal article" date="2014" name="PLoS ONE">
        <title>Global Analysis of Gene Expression Profiles in Physic Nut (Jatropha curcas L.) Seedlings Exposed to Salt Stress.</title>
        <authorList>
            <person name="Zhang L."/>
            <person name="Zhang C."/>
            <person name="Wu P."/>
            <person name="Chen Y."/>
            <person name="Li M."/>
            <person name="Jiang H."/>
            <person name="Wu G."/>
        </authorList>
    </citation>
    <scope>NUCLEOTIDE SEQUENCE [LARGE SCALE GENOMIC DNA]</scope>
    <source>
        <strain evidence="3">cv. GZQX0401</strain>
        <tissue evidence="2">Young leaves</tissue>
    </source>
</reference>
<evidence type="ECO:0000256" key="1">
    <source>
        <dbReference type="SAM" id="MobiDB-lite"/>
    </source>
</evidence>
<feature type="compositionally biased region" description="Basic and acidic residues" evidence="1">
    <location>
        <begin position="88"/>
        <end position="103"/>
    </location>
</feature>
<proteinExistence type="predicted"/>
<dbReference type="AlphaFoldDB" id="A0A067JW84"/>
<keyword evidence="3" id="KW-1185">Reference proteome</keyword>
<feature type="region of interest" description="Disordered" evidence="1">
    <location>
        <begin position="84"/>
        <end position="107"/>
    </location>
</feature>
<evidence type="ECO:0000313" key="2">
    <source>
        <dbReference type="EMBL" id="KDP23794.1"/>
    </source>
</evidence>
<gene>
    <name evidence="2" type="ORF">JCGZ_00126</name>
</gene>
<sequence length="132" mass="14819">MGLASEEDVQVLFDQFKEEDTEVVESRTSGAKPWKENIRIIDVPLNIDEGELLDISSMYGVAPKYKLIRPFEYMRDGSQKCEGFQDVENSRGNEKKKAEENNSDKGAPLVILDLPTVDTSAAMEFAHVEHAP</sequence>
<dbReference type="Proteomes" id="UP000027138">
    <property type="component" value="Unassembled WGS sequence"/>
</dbReference>
<name>A0A067JW84_JATCU</name>
<dbReference type="EMBL" id="KK915208">
    <property type="protein sequence ID" value="KDP23794.1"/>
    <property type="molecule type" value="Genomic_DNA"/>
</dbReference>
<organism evidence="2 3">
    <name type="scientific">Jatropha curcas</name>
    <name type="common">Barbados nut</name>
    <dbReference type="NCBI Taxonomy" id="180498"/>
    <lineage>
        <taxon>Eukaryota</taxon>
        <taxon>Viridiplantae</taxon>
        <taxon>Streptophyta</taxon>
        <taxon>Embryophyta</taxon>
        <taxon>Tracheophyta</taxon>
        <taxon>Spermatophyta</taxon>
        <taxon>Magnoliopsida</taxon>
        <taxon>eudicotyledons</taxon>
        <taxon>Gunneridae</taxon>
        <taxon>Pentapetalae</taxon>
        <taxon>rosids</taxon>
        <taxon>fabids</taxon>
        <taxon>Malpighiales</taxon>
        <taxon>Euphorbiaceae</taxon>
        <taxon>Crotonoideae</taxon>
        <taxon>Jatropheae</taxon>
        <taxon>Jatropha</taxon>
    </lineage>
</organism>
<evidence type="ECO:0000313" key="3">
    <source>
        <dbReference type="Proteomes" id="UP000027138"/>
    </source>
</evidence>
<protein>
    <submittedName>
        <fullName evidence="2">Uncharacterized protein</fullName>
    </submittedName>
</protein>
<accession>A0A067JW84</accession>